<accession>A0A559J1B3</accession>
<reference evidence="2 3" key="1">
    <citation type="submission" date="2019-07" db="EMBL/GenBank/DDBJ databases">
        <authorList>
            <person name="Kim J."/>
        </authorList>
    </citation>
    <scope>NUCLEOTIDE SEQUENCE [LARGE SCALE GENOMIC DNA]</scope>
    <source>
        <strain evidence="2 3">N4</strain>
    </source>
</reference>
<dbReference type="Pfam" id="PF18705">
    <property type="entry name" value="DUF5643"/>
    <property type="match status" value="1"/>
</dbReference>
<dbReference type="OrthoDB" id="2656278at2"/>
<feature type="domain" description="DUF5643" evidence="1">
    <location>
        <begin position="206"/>
        <end position="335"/>
    </location>
</feature>
<keyword evidence="3" id="KW-1185">Reference proteome</keyword>
<sequence length="345" mass="38534">MIKRDKSYSFIKKTALGVSAAALISGLLWSSGQMYASALESYEEAKRFESFAEQIHGTTSTLQAIASKSQSNTQDGITLTVKDVKHDGRHIEIELGRSGGSNLSKRFLGEPLPDGRTDYSKKGVLDDVEVYINGELYRFENGSLWPGKDANSVILKYGNAKDWSNPKSRTSKLIPDKFELTIKATLSKVKKPFIMKVPVQGKAKSTIVSPNITKSYDDFELTLEQMEVSSLGTYIHIVGMGDIKDLPQKYRSKKGELNEGLMQMDFDILDEKGYKVKGSFLFDLGGAKAQKEGVYQFNYVYSPFKSTPKTITIKPYLFDISDPKKGKVDKKYIPELEYKVSLSNS</sequence>
<comment type="caution">
    <text evidence="2">The sequence shown here is derived from an EMBL/GenBank/DDBJ whole genome shotgun (WGS) entry which is preliminary data.</text>
</comment>
<organism evidence="2 3">
    <name type="scientific">Paenibacillus agilis</name>
    <dbReference type="NCBI Taxonomy" id="3020863"/>
    <lineage>
        <taxon>Bacteria</taxon>
        <taxon>Bacillati</taxon>
        <taxon>Bacillota</taxon>
        <taxon>Bacilli</taxon>
        <taxon>Bacillales</taxon>
        <taxon>Paenibacillaceae</taxon>
        <taxon>Paenibacillus</taxon>
    </lineage>
</organism>
<dbReference type="InterPro" id="IPR040680">
    <property type="entry name" value="DUF5643"/>
</dbReference>
<protein>
    <recommendedName>
        <fullName evidence="1">DUF5643 domain-containing protein</fullName>
    </recommendedName>
</protein>
<name>A0A559J1B3_9BACL</name>
<gene>
    <name evidence="2" type="ORF">FPZ44_11515</name>
</gene>
<evidence type="ECO:0000313" key="2">
    <source>
        <dbReference type="EMBL" id="TVX93631.1"/>
    </source>
</evidence>
<dbReference type="RefSeq" id="WP_144990299.1">
    <property type="nucleotide sequence ID" value="NZ_VNJK01000001.1"/>
</dbReference>
<evidence type="ECO:0000259" key="1">
    <source>
        <dbReference type="Pfam" id="PF18705"/>
    </source>
</evidence>
<dbReference type="AlphaFoldDB" id="A0A559J1B3"/>
<dbReference type="Proteomes" id="UP000318102">
    <property type="component" value="Unassembled WGS sequence"/>
</dbReference>
<evidence type="ECO:0000313" key="3">
    <source>
        <dbReference type="Proteomes" id="UP000318102"/>
    </source>
</evidence>
<proteinExistence type="predicted"/>
<dbReference type="EMBL" id="VNJK01000001">
    <property type="protein sequence ID" value="TVX93631.1"/>
    <property type="molecule type" value="Genomic_DNA"/>
</dbReference>